<dbReference type="PANTHER" id="PTHR11280:SF5">
    <property type="entry name" value="GLUCOSAMINE-6-PHOSPHATE ISOMERASE"/>
    <property type="match status" value="1"/>
</dbReference>
<dbReference type="Proteomes" id="UP000326852">
    <property type="component" value="Unassembled WGS sequence"/>
</dbReference>
<dbReference type="GO" id="GO:0042802">
    <property type="term" value="F:identical protein binding"/>
    <property type="evidence" value="ECO:0007669"/>
    <property type="project" value="TreeGrafter"/>
</dbReference>
<dbReference type="GO" id="GO:0005737">
    <property type="term" value="C:cytoplasm"/>
    <property type="evidence" value="ECO:0007669"/>
    <property type="project" value="TreeGrafter"/>
</dbReference>
<reference evidence="5 6" key="1">
    <citation type="submission" date="2019-08" db="EMBL/GenBank/DDBJ databases">
        <title>Arthrobacter sp. nov., isolated from plateau pika and Tibetan wild ass.</title>
        <authorList>
            <person name="Ge Y."/>
        </authorList>
    </citation>
    <scope>NUCLEOTIDE SEQUENCE [LARGE SCALE GENOMIC DNA]</scope>
    <source>
        <strain evidence="5 6">785</strain>
    </source>
</reference>
<evidence type="ECO:0000259" key="4">
    <source>
        <dbReference type="Pfam" id="PF01182"/>
    </source>
</evidence>
<comment type="caution">
    <text evidence="5">The sequence shown here is derived from an EMBL/GenBank/DDBJ whole genome shotgun (WGS) entry which is preliminary data.</text>
</comment>
<gene>
    <name evidence="5" type="primary">nagB</name>
    <name evidence="5" type="ORF">GD627_11400</name>
</gene>
<keyword evidence="6" id="KW-1185">Reference proteome</keyword>
<evidence type="ECO:0000256" key="2">
    <source>
        <dbReference type="ARBA" id="ARBA00023277"/>
    </source>
</evidence>
<dbReference type="GO" id="GO:0006046">
    <property type="term" value="P:N-acetylglucosamine catabolic process"/>
    <property type="evidence" value="ECO:0007669"/>
    <property type="project" value="UniProtKB-UniRule"/>
</dbReference>
<dbReference type="EC" id="3.5.99.6" evidence="3"/>
<dbReference type="Gene3D" id="3.40.50.1360">
    <property type="match status" value="1"/>
</dbReference>
<name>A0A5N6MF25_9MICC</name>
<accession>A0A5N6MF25</accession>
<dbReference type="InterPro" id="IPR004547">
    <property type="entry name" value="Glucosamine6P_isomerase"/>
</dbReference>
<dbReference type="PROSITE" id="PS01161">
    <property type="entry name" value="GLC_GALNAC_ISOMERASE"/>
    <property type="match status" value="1"/>
</dbReference>
<dbReference type="RefSeq" id="WP_152272598.1">
    <property type="nucleotide sequence ID" value="NZ_VTFX01000005.1"/>
</dbReference>
<evidence type="ECO:0000256" key="3">
    <source>
        <dbReference type="NCBIfam" id="TIGR00502"/>
    </source>
</evidence>
<dbReference type="InterPro" id="IPR006148">
    <property type="entry name" value="Glc/Gal-6P_isomerase"/>
</dbReference>
<evidence type="ECO:0000313" key="5">
    <source>
        <dbReference type="EMBL" id="KAD3514917.1"/>
    </source>
</evidence>
<evidence type="ECO:0000256" key="1">
    <source>
        <dbReference type="ARBA" id="ARBA00022801"/>
    </source>
</evidence>
<dbReference type="NCBIfam" id="NF001684">
    <property type="entry name" value="PRK00443.1-4"/>
    <property type="match status" value="1"/>
</dbReference>
<protein>
    <recommendedName>
        <fullName evidence="3">Glucosamine-6-phosphate deaminase</fullName>
        <ecNumber evidence="3">3.5.99.6</ecNumber>
    </recommendedName>
</protein>
<feature type="domain" description="Glucosamine/galactosamine-6-phosphate isomerase" evidence="4">
    <location>
        <begin position="9"/>
        <end position="223"/>
    </location>
</feature>
<dbReference type="CDD" id="cd01399">
    <property type="entry name" value="GlcN6P_deaminase"/>
    <property type="match status" value="1"/>
</dbReference>
<dbReference type="NCBIfam" id="TIGR00502">
    <property type="entry name" value="nagB"/>
    <property type="match status" value="1"/>
</dbReference>
<sequence length="253" mass="26946">MQVVILDSAAEVGEYAARTILRGVSAGSIKSLGVATGSSPLAIYKVLQRHRSPELSALNAFALDEYVGLAPDHPESYAAVIRREVTDRLGLDPRRVHVPDGGAADLPAACARFEAAIRAAGGIDLQILGIGRNGHIGFNEPTSSLASRTRVKTLMSATRKDNARFFADASQVPSLCLTQGLGTIMEARKVILVAQGKAKAQAVVRAVEGPLASMCPASVLQMHPQATFVLDREAAGDLVLQDYYRDVQRETSR</sequence>
<dbReference type="EMBL" id="VTFX01000005">
    <property type="protein sequence ID" value="KAD3514917.1"/>
    <property type="molecule type" value="Genomic_DNA"/>
</dbReference>
<evidence type="ECO:0000313" key="6">
    <source>
        <dbReference type="Proteomes" id="UP000326852"/>
    </source>
</evidence>
<dbReference type="AlphaFoldDB" id="A0A5N6MF25"/>
<keyword evidence="1 5" id="KW-0378">Hydrolase</keyword>
<dbReference type="GO" id="GO:0019262">
    <property type="term" value="P:N-acetylneuraminate catabolic process"/>
    <property type="evidence" value="ECO:0007669"/>
    <property type="project" value="TreeGrafter"/>
</dbReference>
<dbReference type="SUPFAM" id="SSF100950">
    <property type="entry name" value="NagB/RpiA/CoA transferase-like"/>
    <property type="match status" value="1"/>
</dbReference>
<dbReference type="InterPro" id="IPR037171">
    <property type="entry name" value="NagB/RpiA_transferase-like"/>
</dbReference>
<dbReference type="GO" id="GO:0005975">
    <property type="term" value="P:carbohydrate metabolic process"/>
    <property type="evidence" value="ECO:0007669"/>
    <property type="project" value="InterPro"/>
</dbReference>
<dbReference type="GO" id="GO:0004342">
    <property type="term" value="F:glucosamine-6-phosphate deaminase activity"/>
    <property type="evidence" value="ECO:0007669"/>
    <property type="project" value="UniProtKB-UniRule"/>
</dbReference>
<dbReference type="GO" id="GO:0006043">
    <property type="term" value="P:glucosamine catabolic process"/>
    <property type="evidence" value="ECO:0007669"/>
    <property type="project" value="TreeGrafter"/>
</dbReference>
<organism evidence="5 6">
    <name type="scientific">Arthrobacter yangruifuii</name>
    <dbReference type="NCBI Taxonomy" id="2606616"/>
    <lineage>
        <taxon>Bacteria</taxon>
        <taxon>Bacillati</taxon>
        <taxon>Actinomycetota</taxon>
        <taxon>Actinomycetes</taxon>
        <taxon>Micrococcales</taxon>
        <taxon>Micrococcaceae</taxon>
        <taxon>Arthrobacter</taxon>
    </lineage>
</organism>
<proteinExistence type="predicted"/>
<dbReference type="Pfam" id="PF01182">
    <property type="entry name" value="Glucosamine_iso"/>
    <property type="match status" value="1"/>
</dbReference>
<keyword evidence="2" id="KW-0119">Carbohydrate metabolism</keyword>
<dbReference type="InterPro" id="IPR018321">
    <property type="entry name" value="Glucosamine6P_isomerase_CS"/>
</dbReference>
<dbReference type="PANTHER" id="PTHR11280">
    <property type="entry name" value="GLUCOSAMINE-6-PHOSPHATE ISOMERASE"/>
    <property type="match status" value="1"/>
</dbReference>